<dbReference type="Pfam" id="PF01966">
    <property type="entry name" value="HD"/>
    <property type="match status" value="1"/>
</dbReference>
<feature type="region of interest" description="Disordered" evidence="1">
    <location>
        <begin position="1"/>
        <end position="36"/>
    </location>
</feature>
<dbReference type="PROSITE" id="PS51831">
    <property type="entry name" value="HD"/>
    <property type="match status" value="1"/>
</dbReference>
<dbReference type="PANTHER" id="PTHR33594">
    <property type="entry name" value="SUPERFAMILY HYDROLASE, PUTATIVE (AFU_ORTHOLOGUE AFUA_1G03035)-RELATED"/>
    <property type="match status" value="1"/>
</dbReference>
<gene>
    <name evidence="3" type="ORF">ACFO9K_19215</name>
</gene>
<evidence type="ECO:0000313" key="3">
    <source>
        <dbReference type="EMBL" id="MFC4826391.1"/>
    </source>
</evidence>
<dbReference type="Proteomes" id="UP001595945">
    <property type="component" value="Unassembled WGS sequence"/>
</dbReference>
<dbReference type="AlphaFoldDB" id="A0ABD5Q6S0"/>
<reference evidence="3 4" key="1">
    <citation type="journal article" date="2019" name="Int. J. Syst. Evol. Microbiol.">
        <title>The Global Catalogue of Microorganisms (GCM) 10K type strain sequencing project: providing services to taxonomists for standard genome sequencing and annotation.</title>
        <authorList>
            <consortium name="The Broad Institute Genomics Platform"/>
            <consortium name="The Broad Institute Genome Sequencing Center for Infectious Disease"/>
            <person name="Wu L."/>
            <person name="Ma J."/>
        </authorList>
    </citation>
    <scope>NUCLEOTIDE SEQUENCE [LARGE SCALE GENOMIC DNA]</scope>
    <source>
        <strain evidence="3 4">XZYJ18</strain>
    </source>
</reference>
<feature type="domain" description="HD" evidence="2">
    <location>
        <begin position="38"/>
        <end position="145"/>
    </location>
</feature>
<keyword evidence="4" id="KW-1185">Reference proteome</keyword>
<name>A0ABD5Q6S0_9EURY</name>
<accession>A0ABD5Q6S0</accession>
<feature type="compositionally biased region" description="Low complexity" evidence="1">
    <location>
        <begin position="17"/>
        <end position="27"/>
    </location>
</feature>
<dbReference type="PANTHER" id="PTHR33594:SF1">
    <property type="entry name" value="HD_PDEASE DOMAIN-CONTAINING PROTEIN"/>
    <property type="match status" value="1"/>
</dbReference>
<comment type="caution">
    <text evidence="3">The sequence shown here is derived from an EMBL/GenBank/DDBJ whole genome shotgun (WGS) entry which is preliminary data.</text>
</comment>
<dbReference type="Gene3D" id="1.10.3210.50">
    <property type="match status" value="1"/>
</dbReference>
<dbReference type="InterPro" id="IPR006674">
    <property type="entry name" value="HD_domain"/>
</dbReference>
<sequence length="228" mass="25310">MRQKVRERAETYFDGVSASKSSRGSSELRSDGVSPSHDWHHVRRVARLAETLAEETEPGRIDEDVLFAAVWLHDIGRAKEDRGEIDDHAEWGATEAGEILRDLGAGDETVEAVQHCIRAHRYSNDVEPETREAEILSDADNLDALGAVGIARCFSYGGELGSPMHDPDLPPEADETDAGATQFNHLHKKILALPERMYTEAGREVAEERRAYVADFAERFEREVAGDA</sequence>
<dbReference type="EMBL" id="JBHSHT010000002">
    <property type="protein sequence ID" value="MFC4826391.1"/>
    <property type="molecule type" value="Genomic_DNA"/>
</dbReference>
<evidence type="ECO:0000256" key="1">
    <source>
        <dbReference type="SAM" id="MobiDB-lite"/>
    </source>
</evidence>
<dbReference type="NCBIfam" id="TIGR00277">
    <property type="entry name" value="HDIG"/>
    <property type="match status" value="1"/>
</dbReference>
<dbReference type="InterPro" id="IPR003607">
    <property type="entry name" value="HD/PDEase_dom"/>
</dbReference>
<feature type="compositionally biased region" description="Basic and acidic residues" evidence="1">
    <location>
        <begin position="1"/>
        <end position="11"/>
    </location>
</feature>
<dbReference type="RefSeq" id="WP_254268005.1">
    <property type="nucleotide sequence ID" value="NZ_CP100400.1"/>
</dbReference>
<evidence type="ECO:0000313" key="4">
    <source>
        <dbReference type="Proteomes" id="UP001595945"/>
    </source>
</evidence>
<organism evidence="3 4">
    <name type="scientific">Halorussus aquaticus</name>
    <dbReference type="NCBI Taxonomy" id="2953748"/>
    <lineage>
        <taxon>Archaea</taxon>
        <taxon>Methanobacteriati</taxon>
        <taxon>Methanobacteriota</taxon>
        <taxon>Stenosarchaea group</taxon>
        <taxon>Halobacteria</taxon>
        <taxon>Halobacteriales</taxon>
        <taxon>Haladaptataceae</taxon>
        <taxon>Halorussus</taxon>
    </lineage>
</organism>
<dbReference type="SUPFAM" id="SSF109604">
    <property type="entry name" value="HD-domain/PDEase-like"/>
    <property type="match status" value="1"/>
</dbReference>
<dbReference type="SMART" id="SM00471">
    <property type="entry name" value="HDc"/>
    <property type="match status" value="1"/>
</dbReference>
<evidence type="ECO:0000259" key="2">
    <source>
        <dbReference type="PROSITE" id="PS51831"/>
    </source>
</evidence>
<dbReference type="GeneID" id="73046512"/>
<protein>
    <submittedName>
        <fullName evidence="3">HD domain-containing protein</fullName>
    </submittedName>
</protein>
<dbReference type="InterPro" id="IPR006675">
    <property type="entry name" value="HDIG_dom"/>
</dbReference>
<dbReference type="CDD" id="cd00077">
    <property type="entry name" value="HDc"/>
    <property type="match status" value="1"/>
</dbReference>
<proteinExistence type="predicted"/>